<comment type="similarity">
    <text evidence="2">Belongs to the oxygen-dependent FAD-linked oxidoreductase family.</text>
</comment>
<evidence type="ECO:0000256" key="4">
    <source>
        <dbReference type="ARBA" id="ARBA00022827"/>
    </source>
</evidence>
<dbReference type="InterPro" id="IPR050416">
    <property type="entry name" value="FAD-linked_Oxidoreductase"/>
</dbReference>
<keyword evidence="7" id="KW-0732">Signal</keyword>
<dbReference type="Proteomes" id="UP001187682">
    <property type="component" value="Unassembled WGS sequence"/>
</dbReference>
<dbReference type="InterPro" id="IPR016166">
    <property type="entry name" value="FAD-bd_PCMH"/>
</dbReference>
<feature type="region of interest" description="Disordered" evidence="6">
    <location>
        <begin position="487"/>
        <end position="550"/>
    </location>
</feature>
<evidence type="ECO:0000256" key="2">
    <source>
        <dbReference type="ARBA" id="ARBA00005466"/>
    </source>
</evidence>
<evidence type="ECO:0000256" key="5">
    <source>
        <dbReference type="ARBA" id="ARBA00023002"/>
    </source>
</evidence>
<dbReference type="InterPro" id="IPR036318">
    <property type="entry name" value="FAD-bd_PCMH-like_sf"/>
</dbReference>
<keyword evidence="10" id="KW-1185">Reference proteome</keyword>
<organism evidence="9 10">
    <name type="scientific">Cephalotrichum gorgonifer</name>
    <dbReference type="NCBI Taxonomy" id="2041049"/>
    <lineage>
        <taxon>Eukaryota</taxon>
        <taxon>Fungi</taxon>
        <taxon>Dikarya</taxon>
        <taxon>Ascomycota</taxon>
        <taxon>Pezizomycotina</taxon>
        <taxon>Sordariomycetes</taxon>
        <taxon>Hypocreomycetidae</taxon>
        <taxon>Microascales</taxon>
        <taxon>Microascaceae</taxon>
        <taxon>Cephalotrichum</taxon>
    </lineage>
</organism>
<keyword evidence="5" id="KW-0560">Oxidoreductase</keyword>
<protein>
    <submittedName>
        <fullName evidence="9">Related to reticuline oxidase berberine bridge enzyme</fullName>
    </submittedName>
</protein>
<dbReference type="Pfam" id="PF08031">
    <property type="entry name" value="BBE"/>
    <property type="match status" value="1"/>
</dbReference>
<keyword evidence="4" id="KW-0274">FAD</keyword>
<evidence type="ECO:0000259" key="8">
    <source>
        <dbReference type="PROSITE" id="PS51387"/>
    </source>
</evidence>
<feature type="compositionally biased region" description="Basic and acidic residues" evidence="6">
    <location>
        <begin position="489"/>
        <end position="501"/>
    </location>
</feature>
<evidence type="ECO:0000256" key="7">
    <source>
        <dbReference type="SAM" id="SignalP"/>
    </source>
</evidence>
<dbReference type="PANTHER" id="PTHR42973:SF39">
    <property type="entry name" value="FAD-BINDING PCMH-TYPE DOMAIN-CONTAINING PROTEIN"/>
    <property type="match status" value="1"/>
</dbReference>
<dbReference type="GO" id="GO:0071949">
    <property type="term" value="F:FAD binding"/>
    <property type="evidence" value="ECO:0007669"/>
    <property type="project" value="InterPro"/>
</dbReference>
<dbReference type="InterPro" id="IPR012951">
    <property type="entry name" value="BBE"/>
</dbReference>
<evidence type="ECO:0000256" key="3">
    <source>
        <dbReference type="ARBA" id="ARBA00022630"/>
    </source>
</evidence>
<evidence type="ECO:0000313" key="10">
    <source>
        <dbReference type="Proteomes" id="UP001187682"/>
    </source>
</evidence>
<comment type="caution">
    <text evidence="9">The sequence shown here is derived from an EMBL/GenBank/DDBJ whole genome shotgun (WGS) entry which is preliminary data.</text>
</comment>
<dbReference type="SUPFAM" id="SSF56176">
    <property type="entry name" value="FAD-binding/transporter-associated domain-like"/>
    <property type="match status" value="1"/>
</dbReference>
<dbReference type="GO" id="GO:0016491">
    <property type="term" value="F:oxidoreductase activity"/>
    <property type="evidence" value="ECO:0007669"/>
    <property type="project" value="UniProtKB-KW"/>
</dbReference>
<keyword evidence="3" id="KW-0285">Flavoprotein</keyword>
<dbReference type="PANTHER" id="PTHR42973">
    <property type="entry name" value="BINDING OXIDOREDUCTASE, PUTATIVE (AFU_ORTHOLOGUE AFUA_1G17690)-RELATED"/>
    <property type="match status" value="1"/>
</dbReference>
<dbReference type="Gene3D" id="3.40.462.20">
    <property type="match status" value="1"/>
</dbReference>
<feature type="domain" description="FAD-binding PCMH-type" evidence="8">
    <location>
        <begin position="55"/>
        <end position="229"/>
    </location>
</feature>
<gene>
    <name evidence="9" type="ORF">DNG_01787</name>
</gene>
<proteinExistence type="inferred from homology"/>
<dbReference type="InterPro" id="IPR016169">
    <property type="entry name" value="FAD-bd_PCMH_sub2"/>
</dbReference>
<dbReference type="EMBL" id="ONZQ02000002">
    <property type="protein sequence ID" value="SPN98743.1"/>
    <property type="molecule type" value="Genomic_DNA"/>
</dbReference>
<evidence type="ECO:0000313" key="9">
    <source>
        <dbReference type="EMBL" id="SPN98743.1"/>
    </source>
</evidence>
<dbReference type="AlphaFoldDB" id="A0AAE8MRA8"/>
<accession>A0AAE8MRA8</accession>
<dbReference type="Pfam" id="PF01565">
    <property type="entry name" value="FAD_binding_4"/>
    <property type="match status" value="1"/>
</dbReference>
<reference evidence="9" key="1">
    <citation type="submission" date="2018-03" db="EMBL/GenBank/DDBJ databases">
        <authorList>
            <person name="Guldener U."/>
        </authorList>
    </citation>
    <scope>NUCLEOTIDE SEQUENCE</scope>
</reference>
<dbReference type="PROSITE" id="PS51387">
    <property type="entry name" value="FAD_PCMH"/>
    <property type="match status" value="1"/>
</dbReference>
<dbReference type="Gene3D" id="3.30.465.10">
    <property type="match status" value="1"/>
</dbReference>
<evidence type="ECO:0000256" key="1">
    <source>
        <dbReference type="ARBA" id="ARBA00001974"/>
    </source>
</evidence>
<evidence type="ECO:0000256" key="6">
    <source>
        <dbReference type="SAM" id="MobiDB-lite"/>
    </source>
</evidence>
<feature type="chain" id="PRO_5042291031" evidence="7">
    <location>
        <begin position="18"/>
        <end position="550"/>
    </location>
</feature>
<comment type="cofactor">
    <cofactor evidence="1">
        <name>FAD</name>
        <dbReference type="ChEBI" id="CHEBI:57692"/>
    </cofactor>
</comment>
<name>A0AAE8MRA8_9PEZI</name>
<sequence length="550" mass="59453">MLRFVTSGLALGALTLAGPLDRRALLDDCLSESEVPVSVPGTTDYDFDSAPFNVRTPFTPVAIAVPTTTRHIQDAISCGVKAGVKVTPKGGGHSYGNFGFGGEDGHLVLELDRMSDVVLDVETGLATVQGGSRLGHVASGLYEQGKRGISHGTCPGVGTGGHVAHGGYGVSSHTKGLALDWLVSATVVLANSTVVTASEETNPDLFWAVRGAGSSMGVVSEFVFNTFEVPEKVTRFNVILPWNANNSVARLKALQGWAEEMPAEMNARLFINAQMPNLEGLYYGGKDDLSAILDPLIKEIGGKLQEAKETDWLGQLDHFGHGLDLDQTHPYKKQDNIYSTSLYTDALTDSQLQSLVDYWYTTAKTVRRGWYHHIDFQGGKASAVSAVAANATSYAHRSKLLMHNFYDSTDVTKAYPENGFDLLNGFIEAIVGDADKLDYGVYFNYPDTELDRETAQKRYWGDSLPRLRAIKAAVDPDEVFYMPQSVEPAKADEAELPKEPEETTAPEIVDNGPGSEPEVEPPQETEGTTALEPVAPEPVVPEEPIVEDAE</sequence>
<dbReference type="InterPro" id="IPR006094">
    <property type="entry name" value="Oxid_FAD_bind_N"/>
</dbReference>
<feature type="signal peptide" evidence="7">
    <location>
        <begin position="1"/>
        <end position="17"/>
    </location>
</feature>